<dbReference type="InterPro" id="IPR044674">
    <property type="entry name" value="EDEM1/2/3"/>
</dbReference>
<feature type="region of interest" description="Disordered" evidence="6">
    <location>
        <begin position="1510"/>
        <end position="1543"/>
    </location>
</feature>
<dbReference type="InterPro" id="IPR001394">
    <property type="entry name" value="Peptidase_C19_UCH"/>
</dbReference>
<feature type="compositionally biased region" description="Basic and acidic residues" evidence="6">
    <location>
        <begin position="1"/>
        <end position="10"/>
    </location>
</feature>
<feature type="compositionally biased region" description="Gly residues" evidence="6">
    <location>
        <begin position="1524"/>
        <end position="1535"/>
    </location>
</feature>
<dbReference type="GO" id="GO:0004843">
    <property type="term" value="F:cysteine-type deubiquitinase activity"/>
    <property type="evidence" value="ECO:0007669"/>
    <property type="project" value="InterPro"/>
</dbReference>
<dbReference type="GO" id="GO:0005509">
    <property type="term" value="F:calcium ion binding"/>
    <property type="evidence" value="ECO:0007669"/>
    <property type="project" value="InterPro"/>
</dbReference>
<dbReference type="PANTHER" id="PTHR45679:SF5">
    <property type="entry name" value="ER DEGRADATION-ENHANCING ALPHA-MANNOSIDASE-LIKE PROTEIN 1"/>
    <property type="match status" value="1"/>
</dbReference>
<dbReference type="GO" id="GO:1904380">
    <property type="term" value="P:endoplasmic reticulum mannose trimming"/>
    <property type="evidence" value="ECO:0007669"/>
    <property type="project" value="InterPro"/>
</dbReference>
<dbReference type="GO" id="GO:0016579">
    <property type="term" value="P:protein deubiquitination"/>
    <property type="evidence" value="ECO:0007669"/>
    <property type="project" value="InterPro"/>
</dbReference>
<dbReference type="InterPro" id="IPR049407">
    <property type="entry name" value="Usp38-like_N"/>
</dbReference>
<keyword evidence="3" id="KW-0256">Endoplasmic reticulum</keyword>
<comment type="caution">
    <text evidence="9">The sequence shown here is derived from an EMBL/GenBank/DDBJ whole genome shotgun (WGS) entry which is preliminary data.</text>
</comment>
<dbReference type="Gene3D" id="1.50.10.10">
    <property type="match status" value="1"/>
</dbReference>
<evidence type="ECO:0000313" key="10">
    <source>
        <dbReference type="Proteomes" id="UP001321473"/>
    </source>
</evidence>
<dbReference type="GO" id="GO:0044322">
    <property type="term" value="C:endoplasmic reticulum quality control compartment"/>
    <property type="evidence" value="ECO:0007669"/>
    <property type="project" value="GOC"/>
</dbReference>
<dbReference type="InterPro" id="IPR028889">
    <property type="entry name" value="USP"/>
</dbReference>
<protein>
    <recommendedName>
        <fullName evidence="5">alpha-1,2-Mannosidase</fullName>
        <ecNumber evidence="5">3.2.1.-</ecNumber>
    </recommendedName>
</protein>
<dbReference type="Pfam" id="PF05216">
    <property type="entry name" value="UNC-50"/>
    <property type="match status" value="1"/>
</dbReference>
<sequence>MDPRISKDRMGGSSTGARYSSSPLPSPTPNHLEKRSAKDKGSKFLRRLIHVRHMDFQFAMWQMLYLFISPQKVYRNFQYRKQTKDQFARDDPAFLVLLGLWLVASSVGFVLILHISFLGFLKFLLWVIFIDCIGMGVLVASVLWVISNKYLLKPTCRTEDVEWGYAFDVHLNAFFPPLVVLHVFQLFFSRLLSHHISLVFGNTLWLIALGYYIYITFLGYSAHRRDDDTAAGHLCCETRRCQRLIAAVMGRALRTAIIVAVFVALPPWTASYDVFFYKPGFYDRKYGSFPEKLRLSMAEEAKRMFQFGYDSYMKYAFPKDELNPIYCTGRGPDYDNPSNININDVLGDYSLTLVDSLDTLAVMGNVSEFRNAVRLILEHVSFDKDNVVQVFEANIRLLGALLSAHLLITDEQQPFGDLRPPGYQDELLQLSKDLASRLLPAFDNTRTGIPYPRVNLRRGVPRGVSTHTCTAGAGSLLLEFGVLSRLLDDSAYEEAARRATRALWELRAKDTGLLGNIVDVNTGEWVGKMSGIGAGLDSFYEYLLKTYILFGDMEDFRMFNESYSVIKQYMRKGRVSCNEGCGEHPLYVNVNMQDGSTSTLWIDSLQASFSGIQVLLGDIEEAICSHALFYAIWRRAQLQHERMIPAKMHDVLQAVVKSDTPDEVKRNIIENKLIPAASNPIDSNDCQSLLETSWDLAIKGDTGFLQNGGIQVFTAWCKHHKAVLAKFITQNHLTTALTSEEVIHKDKMLQLVSVVLSHMEDDPTFPKMCCVVQMHCIGYLDKCTGSLSVTCAMVSLLERFPQCMPKKDQLGKLCSILTYCVVSAPCPTHAQDLKSYIKDINSVAIFIKSIWTLSEPALRKTLEVVSAILTSSEDKFAPPLASIVELLPVSLVSTATNSMNRSLSGSADVEPLVLASRRLLQCLAWPGMGSMHLWVMAALHGFVTTGRFAAIRDLFESSVDMVFSRALQPLTRKCAFPVLTFMLLSYQQSPTLFHKVLPHLPAFVKELRKEKNEEVLQELASLAYTMMFLHSGFPDLYDPVLDTLKDVSAVAPATEEMQQLLGQYRLGSAGDRYIGGIVGEAPLLVRREAELVGLVNLGNTCYANSVLQALYMTSRLRNQLLQTDTIPQGTILKSLQELFAFLALSQRPAVCPETFLRTSKPPWFELGEQQDCSEFLRYLVDSSHEEQKSRGFQLSGFRHDGSGLPNQTLIQDIFGGVICTTYHCLTCNGESKNEEAITDLHVAFPVGSVPRGAGGTDGKAYQTRSTTKSGVAEGQRDVVENGPKALSLEDMLENYFAPESMEGENRYHCSVCGTLRDARRTVALAQPPQHLMLTLMRFSYDGATGTRAKILREVAFPQTLKLPSNCGLTSQQQATYVLYAVVVHSGTSADRGHYYTYARYSSQESLSPRKSAYRSGAPDPLCKRWYLFNDSRVSASSYASLQGLTSRFPQDTAYVLFYRQVDSGLAYQEAAPGDLLHSSLRDMVDIDNVKYFEEQEAKSKRARWSFKTGNAGDSFEGGPSPPSGGCGGGMGGGGLSSLPHMVF</sequence>
<accession>A0AAQ4DPF9</accession>
<dbReference type="InterPro" id="IPR018200">
    <property type="entry name" value="USP_CS"/>
</dbReference>
<comment type="subcellular location">
    <subcellularLocation>
        <location evidence="1">Endoplasmic reticulum</location>
    </subcellularLocation>
</comment>
<evidence type="ECO:0000256" key="5">
    <source>
        <dbReference type="RuleBase" id="RU361193"/>
    </source>
</evidence>
<evidence type="ECO:0000256" key="3">
    <source>
        <dbReference type="ARBA" id="ARBA00022824"/>
    </source>
</evidence>
<feature type="domain" description="USP" evidence="8">
    <location>
        <begin position="1092"/>
        <end position="1461"/>
    </location>
</feature>
<dbReference type="InterPro" id="IPR001382">
    <property type="entry name" value="Glyco_hydro_47"/>
</dbReference>
<dbReference type="PANTHER" id="PTHR45679">
    <property type="entry name" value="ER DEGRADATION-ENHANCING ALPHA-MANNOSIDASE-LIKE PROTEIN 2"/>
    <property type="match status" value="1"/>
</dbReference>
<dbReference type="Proteomes" id="UP001321473">
    <property type="component" value="Unassembled WGS sequence"/>
</dbReference>
<feature type="transmembrane region" description="Helical" evidence="7">
    <location>
        <begin position="123"/>
        <end position="146"/>
    </location>
</feature>
<evidence type="ECO:0000256" key="4">
    <source>
        <dbReference type="ARBA" id="ARBA00023180"/>
    </source>
</evidence>
<dbReference type="InterPro" id="IPR038765">
    <property type="entry name" value="Papain-like_cys_pep_sf"/>
</dbReference>
<dbReference type="SUPFAM" id="SSF54001">
    <property type="entry name" value="Cysteine proteinases"/>
    <property type="match status" value="1"/>
</dbReference>
<organism evidence="9 10">
    <name type="scientific">Amblyomma americanum</name>
    <name type="common">Lone star tick</name>
    <dbReference type="NCBI Taxonomy" id="6943"/>
    <lineage>
        <taxon>Eukaryota</taxon>
        <taxon>Metazoa</taxon>
        <taxon>Ecdysozoa</taxon>
        <taxon>Arthropoda</taxon>
        <taxon>Chelicerata</taxon>
        <taxon>Arachnida</taxon>
        <taxon>Acari</taxon>
        <taxon>Parasitiformes</taxon>
        <taxon>Ixodida</taxon>
        <taxon>Ixodoidea</taxon>
        <taxon>Ixodidae</taxon>
        <taxon>Amblyomminae</taxon>
        <taxon>Amblyomma</taxon>
    </lineage>
</organism>
<dbReference type="PROSITE" id="PS50235">
    <property type="entry name" value="USP_3"/>
    <property type="match status" value="1"/>
</dbReference>
<evidence type="ECO:0000256" key="6">
    <source>
        <dbReference type="SAM" id="MobiDB-lite"/>
    </source>
</evidence>
<evidence type="ECO:0000256" key="1">
    <source>
        <dbReference type="ARBA" id="ARBA00004240"/>
    </source>
</evidence>
<dbReference type="InterPro" id="IPR036026">
    <property type="entry name" value="Seven-hairpin_glycosidases"/>
</dbReference>
<reference evidence="9 10" key="1">
    <citation type="journal article" date="2023" name="Arcadia Sci">
        <title>De novo assembly of a long-read Amblyomma americanum tick genome.</title>
        <authorList>
            <person name="Chou S."/>
            <person name="Poskanzer K.E."/>
            <person name="Rollins M."/>
            <person name="Thuy-Boun P.S."/>
        </authorList>
    </citation>
    <scope>NUCLEOTIDE SEQUENCE [LARGE SCALE GENOMIC DNA]</scope>
    <source>
        <strain evidence="9">F_SG_1</strain>
        <tissue evidence="9">Salivary glands</tissue>
    </source>
</reference>
<keyword evidence="7" id="KW-0472">Membrane</keyword>
<dbReference type="PROSITE" id="PS00973">
    <property type="entry name" value="USP_2"/>
    <property type="match status" value="1"/>
</dbReference>
<keyword evidence="5" id="KW-0378">Hydrolase</keyword>
<feature type="transmembrane region" description="Helical" evidence="7">
    <location>
        <begin position="252"/>
        <end position="269"/>
    </location>
</feature>
<dbReference type="SUPFAM" id="SSF48225">
    <property type="entry name" value="Seven-hairpin glycosidases"/>
    <property type="match status" value="1"/>
</dbReference>
<dbReference type="EMBL" id="JARKHS020028347">
    <property type="protein sequence ID" value="KAK8764349.1"/>
    <property type="molecule type" value="Genomic_DNA"/>
</dbReference>
<feature type="transmembrane region" description="Helical" evidence="7">
    <location>
        <begin position="167"/>
        <end position="188"/>
    </location>
</feature>
<keyword evidence="7" id="KW-0812">Transmembrane</keyword>
<evidence type="ECO:0000256" key="7">
    <source>
        <dbReference type="SAM" id="Phobius"/>
    </source>
</evidence>
<feature type="transmembrane region" description="Helical" evidence="7">
    <location>
        <begin position="194"/>
        <end position="215"/>
    </location>
</feature>
<feature type="transmembrane region" description="Helical" evidence="7">
    <location>
        <begin position="94"/>
        <end position="117"/>
    </location>
</feature>
<evidence type="ECO:0000256" key="2">
    <source>
        <dbReference type="ARBA" id="ARBA00007658"/>
    </source>
</evidence>
<keyword evidence="7" id="KW-1133">Transmembrane helix</keyword>
<evidence type="ECO:0000259" key="8">
    <source>
        <dbReference type="PROSITE" id="PS50235"/>
    </source>
</evidence>
<keyword evidence="4" id="KW-0325">Glycoprotein</keyword>
<dbReference type="InterPro" id="IPR012341">
    <property type="entry name" value="6hp_glycosidase-like_sf"/>
</dbReference>
<evidence type="ECO:0000313" key="9">
    <source>
        <dbReference type="EMBL" id="KAK8764349.1"/>
    </source>
</evidence>
<dbReference type="GO" id="GO:0004571">
    <property type="term" value="F:mannosyl-oligosaccharide 1,2-alpha-mannosidase activity"/>
    <property type="evidence" value="ECO:0007669"/>
    <property type="project" value="InterPro"/>
</dbReference>
<dbReference type="GO" id="GO:0016020">
    <property type="term" value="C:membrane"/>
    <property type="evidence" value="ECO:0007669"/>
    <property type="project" value="InterPro"/>
</dbReference>
<keyword evidence="5" id="KW-0326">Glycosidase</keyword>
<dbReference type="Pfam" id="PF00443">
    <property type="entry name" value="UCH"/>
    <property type="match status" value="1"/>
</dbReference>
<dbReference type="PRINTS" id="PR00747">
    <property type="entry name" value="GLYHDRLASE47"/>
</dbReference>
<dbReference type="Pfam" id="PF21246">
    <property type="entry name" value="Usp38-like_N"/>
    <property type="match status" value="1"/>
</dbReference>
<name>A0AAQ4DPF9_AMBAM</name>
<proteinExistence type="inferred from homology"/>
<dbReference type="GO" id="GO:0005975">
    <property type="term" value="P:carbohydrate metabolic process"/>
    <property type="evidence" value="ECO:0007669"/>
    <property type="project" value="InterPro"/>
</dbReference>
<gene>
    <name evidence="9" type="ORF">V5799_033037</name>
</gene>
<dbReference type="PROSITE" id="PS00972">
    <property type="entry name" value="USP_1"/>
    <property type="match status" value="1"/>
</dbReference>
<feature type="region of interest" description="Disordered" evidence="6">
    <location>
        <begin position="1"/>
        <end position="39"/>
    </location>
</feature>
<dbReference type="Gene3D" id="3.90.70.10">
    <property type="entry name" value="Cysteine proteinases"/>
    <property type="match status" value="1"/>
</dbReference>
<keyword evidence="10" id="KW-1185">Reference proteome</keyword>
<comment type="similarity">
    <text evidence="2 5">Belongs to the glycosyl hydrolase 47 family.</text>
</comment>
<dbReference type="Pfam" id="PF01532">
    <property type="entry name" value="Glyco_hydro_47"/>
    <property type="match status" value="1"/>
</dbReference>
<dbReference type="InterPro" id="IPR007881">
    <property type="entry name" value="UNC-50"/>
</dbReference>
<dbReference type="EC" id="3.2.1.-" evidence="5"/>